<comment type="similarity">
    <text evidence="6">Belongs to the UPF0758 family.</text>
</comment>
<evidence type="ECO:0000313" key="8">
    <source>
        <dbReference type="EMBL" id="QCQ21277.1"/>
    </source>
</evidence>
<organism evidence="8 9">
    <name type="scientific">Desulfoglaeba alkanexedens ALDC</name>
    <dbReference type="NCBI Taxonomy" id="980445"/>
    <lineage>
        <taxon>Bacteria</taxon>
        <taxon>Pseudomonadati</taxon>
        <taxon>Thermodesulfobacteriota</taxon>
        <taxon>Syntrophobacteria</taxon>
        <taxon>Syntrophobacterales</taxon>
        <taxon>Syntrophobacteraceae</taxon>
        <taxon>Desulfoglaeba</taxon>
    </lineage>
</organism>
<dbReference type="PANTHER" id="PTHR30471">
    <property type="entry name" value="DNA REPAIR PROTEIN RADC"/>
    <property type="match status" value="1"/>
</dbReference>
<dbReference type="RefSeq" id="WP_137423246.1">
    <property type="nucleotide sequence ID" value="NZ_CP040098.1"/>
</dbReference>
<dbReference type="SUPFAM" id="SSF102712">
    <property type="entry name" value="JAB1/MPN domain"/>
    <property type="match status" value="1"/>
</dbReference>
<dbReference type="Pfam" id="PF20582">
    <property type="entry name" value="UPF0758_N"/>
    <property type="match status" value="1"/>
</dbReference>
<dbReference type="PROSITE" id="PS50249">
    <property type="entry name" value="MPN"/>
    <property type="match status" value="1"/>
</dbReference>
<dbReference type="NCBIfam" id="NF000642">
    <property type="entry name" value="PRK00024.1"/>
    <property type="match status" value="1"/>
</dbReference>
<feature type="domain" description="MPN" evidence="7">
    <location>
        <begin position="108"/>
        <end position="230"/>
    </location>
</feature>
<evidence type="ECO:0000313" key="9">
    <source>
        <dbReference type="Proteomes" id="UP000298602"/>
    </source>
</evidence>
<dbReference type="InterPro" id="IPR046778">
    <property type="entry name" value="UPF0758_N"/>
</dbReference>
<reference evidence="8 9" key="2">
    <citation type="submission" date="2019-05" db="EMBL/GenBank/DDBJ databases">
        <authorList>
            <person name="Suflita J.M."/>
            <person name="Marks C.R."/>
        </authorList>
    </citation>
    <scope>NUCLEOTIDE SEQUENCE [LARGE SCALE GENOMIC DNA]</scope>
    <source>
        <strain evidence="8 9">ALDC</strain>
    </source>
</reference>
<dbReference type="Gene3D" id="3.40.140.10">
    <property type="entry name" value="Cytidine Deaminase, domain 2"/>
    <property type="match status" value="1"/>
</dbReference>
<keyword evidence="3" id="KW-0378">Hydrolase</keyword>
<dbReference type="GO" id="GO:0006508">
    <property type="term" value="P:proteolysis"/>
    <property type="evidence" value="ECO:0007669"/>
    <property type="project" value="UniProtKB-KW"/>
</dbReference>
<dbReference type="GO" id="GO:0008237">
    <property type="term" value="F:metallopeptidase activity"/>
    <property type="evidence" value="ECO:0007669"/>
    <property type="project" value="UniProtKB-KW"/>
</dbReference>
<evidence type="ECO:0000256" key="5">
    <source>
        <dbReference type="ARBA" id="ARBA00023049"/>
    </source>
</evidence>
<evidence type="ECO:0000256" key="2">
    <source>
        <dbReference type="ARBA" id="ARBA00022723"/>
    </source>
</evidence>
<dbReference type="InterPro" id="IPR037518">
    <property type="entry name" value="MPN"/>
</dbReference>
<keyword evidence="4" id="KW-0862">Zinc</keyword>
<dbReference type="NCBIfam" id="TIGR00608">
    <property type="entry name" value="radc"/>
    <property type="match status" value="1"/>
</dbReference>
<evidence type="ECO:0000256" key="4">
    <source>
        <dbReference type="ARBA" id="ARBA00022833"/>
    </source>
</evidence>
<sequence length="231" mass="26025">MKWLDPMTLGPDGHRKRLRERFERGGLEGFHDHEVLELLLTFAIPRRDVKPEARRLLDEFKSLSAVLDAPLAGLCRVKGIGPQAAALISLTSKLLDRYQKDRWKRVNCLQSTRDAVGYLQSLLASERNEVFYVLALNSQNGLIAAEEIQRGTVNRTAVFPRLVVEAVLKHRATAVIFAHNHPGGDPRPSEADRQLTRKLCGILKDLDIAVHDHIIIAGLDYYSFAENGEMR</sequence>
<keyword evidence="2" id="KW-0479">Metal-binding</keyword>
<dbReference type="OrthoDB" id="9804482at2"/>
<dbReference type="PANTHER" id="PTHR30471:SF3">
    <property type="entry name" value="UPF0758 PROTEIN YEES-RELATED"/>
    <property type="match status" value="1"/>
</dbReference>
<dbReference type="KEGG" id="dax:FDQ92_03195"/>
<accession>A0A4P8L0B9</accession>
<protein>
    <submittedName>
        <fullName evidence="8">DNA repair protein RadC</fullName>
    </submittedName>
</protein>
<proteinExistence type="inferred from homology"/>
<dbReference type="Proteomes" id="UP000298602">
    <property type="component" value="Chromosome"/>
</dbReference>
<dbReference type="InterPro" id="IPR001405">
    <property type="entry name" value="UPF0758"/>
</dbReference>
<dbReference type="SUPFAM" id="SSF47781">
    <property type="entry name" value="RuvA domain 2-like"/>
    <property type="match status" value="1"/>
</dbReference>
<keyword evidence="9" id="KW-1185">Reference proteome</keyword>
<dbReference type="CDD" id="cd08071">
    <property type="entry name" value="MPN_DUF2466"/>
    <property type="match status" value="1"/>
</dbReference>
<keyword evidence="1" id="KW-0645">Protease</keyword>
<dbReference type="AlphaFoldDB" id="A0A4P8L0B9"/>
<evidence type="ECO:0000259" key="7">
    <source>
        <dbReference type="PROSITE" id="PS50249"/>
    </source>
</evidence>
<dbReference type="InterPro" id="IPR010994">
    <property type="entry name" value="RuvA_2-like"/>
</dbReference>
<reference evidence="8 9" key="1">
    <citation type="submission" date="2019-05" db="EMBL/GenBank/DDBJ databases">
        <title>The Complete Genome Sequence of the n-alkane-degrading Desulfoglaeba alkanexedens ALDC reveals multiple alkylsuccinate synthase gene clusters.</title>
        <authorList>
            <person name="Callaghan A.V."/>
            <person name="Davidova I.A."/>
            <person name="Duncan K.E."/>
            <person name="Morris B."/>
            <person name="McInerney M.J."/>
        </authorList>
    </citation>
    <scope>NUCLEOTIDE SEQUENCE [LARGE SCALE GENOMIC DNA]</scope>
    <source>
        <strain evidence="8 9">ALDC</strain>
    </source>
</reference>
<evidence type="ECO:0000256" key="6">
    <source>
        <dbReference type="RuleBase" id="RU003797"/>
    </source>
</evidence>
<evidence type="ECO:0000256" key="3">
    <source>
        <dbReference type="ARBA" id="ARBA00022801"/>
    </source>
</evidence>
<dbReference type="InterPro" id="IPR025657">
    <property type="entry name" value="RadC_JAB"/>
</dbReference>
<evidence type="ECO:0000256" key="1">
    <source>
        <dbReference type="ARBA" id="ARBA00022670"/>
    </source>
</evidence>
<keyword evidence="5" id="KW-0482">Metalloprotease</keyword>
<dbReference type="Gene3D" id="1.10.150.20">
    <property type="entry name" value="5' to 3' exonuclease, C-terminal subdomain"/>
    <property type="match status" value="1"/>
</dbReference>
<dbReference type="GO" id="GO:0046872">
    <property type="term" value="F:metal ion binding"/>
    <property type="evidence" value="ECO:0007669"/>
    <property type="project" value="UniProtKB-KW"/>
</dbReference>
<dbReference type="EMBL" id="CP040098">
    <property type="protein sequence ID" value="QCQ21277.1"/>
    <property type="molecule type" value="Genomic_DNA"/>
</dbReference>
<gene>
    <name evidence="8" type="primary">radC</name>
    <name evidence="8" type="ORF">FDQ92_03195</name>
</gene>
<name>A0A4P8L0B9_9BACT</name>
<dbReference type="Pfam" id="PF04002">
    <property type="entry name" value="RadC"/>
    <property type="match status" value="1"/>
</dbReference>